<dbReference type="AlphaFoldDB" id="A0A9N8VAK5"/>
<comment type="caution">
    <text evidence="1">The sequence shown here is derived from an EMBL/GenBank/DDBJ whole genome shotgun (WGS) entry which is preliminary data.</text>
</comment>
<evidence type="ECO:0000313" key="2">
    <source>
        <dbReference type="Proteomes" id="UP000789342"/>
    </source>
</evidence>
<gene>
    <name evidence="1" type="ORF">AMORRO_LOCUS800</name>
</gene>
<name>A0A9N8VAK5_9GLOM</name>
<accession>A0A9N8VAK5</accession>
<dbReference type="Proteomes" id="UP000789342">
    <property type="component" value="Unassembled WGS sequence"/>
</dbReference>
<organism evidence="1 2">
    <name type="scientific">Acaulospora morrowiae</name>
    <dbReference type="NCBI Taxonomy" id="94023"/>
    <lineage>
        <taxon>Eukaryota</taxon>
        <taxon>Fungi</taxon>
        <taxon>Fungi incertae sedis</taxon>
        <taxon>Mucoromycota</taxon>
        <taxon>Glomeromycotina</taxon>
        <taxon>Glomeromycetes</taxon>
        <taxon>Diversisporales</taxon>
        <taxon>Acaulosporaceae</taxon>
        <taxon>Acaulospora</taxon>
    </lineage>
</organism>
<dbReference type="EMBL" id="CAJVPV010000254">
    <property type="protein sequence ID" value="CAG8448983.1"/>
    <property type="molecule type" value="Genomic_DNA"/>
</dbReference>
<sequence length="93" mass="10644">MFIKFNIWNCPENAEHKNRVGTESLKKRITKQTPAQPPSLSIIHPDMVSTVAILVECDDDRELRVDCVTNNAYTQEIITTTSLLMAFWHNAKN</sequence>
<protein>
    <submittedName>
        <fullName evidence="1">17400_t:CDS:1</fullName>
    </submittedName>
</protein>
<reference evidence="1" key="1">
    <citation type="submission" date="2021-06" db="EMBL/GenBank/DDBJ databases">
        <authorList>
            <person name="Kallberg Y."/>
            <person name="Tangrot J."/>
            <person name="Rosling A."/>
        </authorList>
    </citation>
    <scope>NUCLEOTIDE SEQUENCE</scope>
    <source>
        <strain evidence="1">CL551</strain>
    </source>
</reference>
<proteinExistence type="predicted"/>
<keyword evidence="2" id="KW-1185">Reference proteome</keyword>
<evidence type="ECO:0000313" key="1">
    <source>
        <dbReference type="EMBL" id="CAG8448983.1"/>
    </source>
</evidence>